<dbReference type="SUPFAM" id="SSF64005">
    <property type="entry name" value="Undecaprenyl diphosphate synthase"/>
    <property type="match status" value="1"/>
</dbReference>
<proteinExistence type="inferred from homology"/>
<comment type="similarity">
    <text evidence="1 3">Belongs to the UPP synthase family.</text>
</comment>
<dbReference type="GO" id="GO:0005783">
    <property type="term" value="C:endoplasmic reticulum"/>
    <property type="evidence" value="ECO:0007669"/>
    <property type="project" value="TreeGrafter"/>
</dbReference>
<dbReference type="InterPro" id="IPR018520">
    <property type="entry name" value="UPP_synth-like_CS"/>
</dbReference>
<evidence type="ECO:0000256" key="2">
    <source>
        <dbReference type="ARBA" id="ARBA00022679"/>
    </source>
</evidence>
<reference evidence="4 5" key="1">
    <citation type="submission" date="2019-06" db="EMBL/GenBank/DDBJ databases">
        <title>Genomics analysis of Aphanomyces spp. identifies a new class of oomycete effector associated with host adaptation.</title>
        <authorList>
            <person name="Gaulin E."/>
        </authorList>
    </citation>
    <scope>NUCLEOTIDE SEQUENCE [LARGE SCALE GENOMIC DNA]</scope>
    <source>
        <strain evidence="4 5">E</strain>
    </source>
</reference>
<name>A0A6A4ZS81_APHAT</name>
<dbReference type="VEuPathDB" id="FungiDB:H257_10320"/>
<dbReference type="Proteomes" id="UP000469452">
    <property type="component" value="Unassembled WGS sequence"/>
</dbReference>
<evidence type="ECO:0000313" key="4">
    <source>
        <dbReference type="EMBL" id="KAF0715199.1"/>
    </source>
</evidence>
<dbReference type="PANTHER" id="PTHR10291">
    <property type="entry name" value="DEHYDRODOLICHYL DIPHOSPHATE SYNTHASE FAMILY MEMBER"/>
    <property type="match status" value="1"/>
</dbReference>
<dbReference type="Gene3D" id="3.40.1180.10">
    <property type="entry name" value="Decaprenyl diphosphate synthase-like"/>
    <property type="match status" value="1"/>
</dbReference>
<dbReference type="GO" id="GO:0016094">
    <property type="term" value="P:polyprenol biosynthetic process"/>
    <property type="evidence" value="ECO:0007669"/>
    <property type="project" value="TreeGrafter"/>
</dbReference>
<comment type="caution">
    <text evidence="4">The sequence shown here is derived from an EMBL/GenBank/DDBJ whole genome shotgun (WGS) entry which is preliminary data.</text>
</comment>
<dbReference type="AlphaFoldDB" id="A0A6A4ZS81"/>
<evidence type="ECO:0000313" key="5">
    <source>
        <dbReference type="Proteomes" id="UP000469452"/>
    </source>
</evidence>
<dbReference type="NCBIfam" id="TIGR00055">
    <property type="entry name" value="uppS"/>
    <property type="match status" value="1"/>
</dbReference>
<sequence>MSAGVQILTVYAFSTENWKRDAAEVNALMGIFDSFMMDIIPEALARNIRVRVLVSDATHLPQHVQVSIQEIEAATQHCSAFTLNICASYGSRNEITMACRQIAIKVASGELNVDDVTEDIVSQHLLTRNLPDPEVLVRTSGELRVSNFLMYQIAYAELIFVDKLWPALTHDDFIGILAEYNRRQRRFGK</sequence>
<dbReference type="Pfam" id="PF01255">
    <property type="entry name" value="Prenyltransf"/>
    <property type="match status" value="1"/>
</dbReference>
<organism evidence="4 5">
    <name type="scientific">Aphanomyces astaci</name>
    <name type="common">Crayfish plague agent</name>
    <dbReference type="NCBI Taxonomy" id="112090"/>
    <lineage>
        <taxon>Eukaryota</taxon>
        <taxon>Sar</taxon>
        <taxon>Stramenopiles</taxon>
        <taxon>Oomycota</taxon>
        <taxon>Saprolegniomycetes</taxon>
        <taxon>Saprolegniales</taxon>
        <taxon>Verrucalvaceae</taxon>
        <taxon>Aphanomyces</taxon>
    </lineage>
</organism>
<evidence type="ECO:0000256" key="3">
    <source>
        <dbReference type="RuleBase" id="RU363018"/>
    </source>
</evidence>
<evidence type="ECO:0000256" key="1">
    <source>
        <dbReference type="ARBA" id="ARBA00005432"/>
    </source>
</evidence>
<gene>
    <name evidence="4" type="ORF">AaE_011383</name>
</gene>
<accession>A0A6A4ZS81</accession>
<dbReference type="GO" id="GO:0045547">
    <property type="term" value="F:ditrans,polycis-polyprenyl diphosphate synthase [(2E,6E)-farnesyl diphosphate specific] activity"/>
    <property type="evidence" value="ECO:0007669"/>
    <property type="project" value="TreeGrafter"/>
</dbReference>
<dbReference type="CDD" id="cd00475">
    <property type="entry name" value="Cis_IPPS"/>
    <property type="match status" value="1"/>
</dbReference>
<dbReference type="InterPro" id="IPR036424">
    <property type="entry name" value="UPP_synth-like_sf"/>
</dbReference>
<dbReference type="PANTHER" id="PTHR10291:SF43">
    <property type="entry name" value="DEHYDRODOLICHYL DIPHOSPHATE SYNTHASE COMPLEX SUBUNIT DHDDS"/>
    <property type="match status" value="1"/>
</dbReference>
<dbReference type="InterPro" id="IPR001441">
    <property type="entry name" value="UPP_synth-like"/>
</dbReference>
<dbReference type="PROSITE" id="PS01066">
    <property type="entry name" value="UPP_SYNTHASE"/>
    <property type="match status" value="1"/>
</dbReference>
<dbReference type="EMBL" id="VJMI01017082">
    <property type="protein sequence ID" value="KAF0715199.1"/>
    <property type="molecule type" value="Genomic_DNA"/>
</dbReference>
<protein>
    <recommendedName>
        <fullName evidence="3">Alkyl transferase</fullName>
        <ecNumber evidence="3">2.5.1.-</ecNumber>
    </recommendedName>
</protein>
<dbReference type="EC" id="2.5.1.-" evidence="3"/>
<keyword evidence="2 3" id="KW-0808">Transferase</keyword>